<proteinExistence type="predicted"/>
<dbReference type="Proteomes" id="UP000193560">
    <property type="component" value="Unassembled WGS sequence"/>
</dbReference>
<accession>A0A1X2ID52</accession>
<evidence type="ECO:0000256" key="1">
    <source>
        <dbReference type="SAM" id="MobiDB-lite"/>
    </source>
</evidence>
<dbReference type="EMBL" id="MCGE01000015">
    <property type="protein sequence ID" value="ORZ14229.1"/>
    <property type="molecule type" value="Genomic_DNA"/>
</dbReference>
<feature type="compositionally biased region" description="Low complexity" evidence="1">
    <location>
        <begin position="384"/>
        <end position="394"/>
    </location>
</feature>
<evidence type="ECO:0000259" key="2">
    <source>
        <dbReference type="PROSITE" id="PS50238"/>
    </source>
</evidence>
<evidence type="ECO:0000313" key="4">
    <source>
        <dbReference type="Proteomes" id="UP000193560"/>
    </source>
</evidence>
<feature type="domain" description="Rho-GAP" evidence="2">
    <location>
        <begin position="1"/>
        <end position="170"/>
    </location>
</feature>
<dbReference type="Pfam" id="PF00620">
    <property type="entry name" value="RhoGAP"/>
    <property type="match status" value="1"/>
</dbReference>
<feature type="region of interest" description="Disordered" evidence="1">
    <location>
        <begin position="381"/>
        <end position="400"/>
    </location>
</feature>
<comment type="caution">
    <text evidence="3">The sequence shown here is derived from an EMBL/GenBank/DDBJ whole genome shotgun (WGS) entry which is preliminary data.</text>
</comment>
<dbReference type="PROSITE" id="PS50238">
    <property type="entry name" value="RHOGAP"/>
    <property type="match status" value="1"/>
</dbReference>
<reference evidence="3 4" key="1">
    <citation type="submission" date="2016-07" db="EMBL/GenBank/DDBJ databases">
        <title>Pervasive Adenine N6-methylation of Active Genes in Fungi.</title>
        <authorList>
            <consortium name="DOE Joint Genome Institute"/>
            <person name="Mondo S.J."/>
            <person name="Dannebaum R.O."/>
            <person name="Kuo R.C."/>
            <person name="Labutti K."/>
            <person name="Haridas S."/>
            <person name="Kuo A."/>
            <person name="Salamov A."/>
            <person name="Ahrendt S.R."/>
            <person name="Lipzen A."/>
            <person name="Sullivan W."/>
            <person name="Andreopoulos W.B."/>
            <person name="Clum A."/>
            <person name="Lindquist E."/>
            <person name="Daum C."/>
            <person name="Ramamoorthy G.K."/>
            <person name="Gryganskyi A."/>
            <person name="Culley D."/>
            <person name="Magnuson J.K."/>
            <person name="James T.Y."/>
            <person name="O'Malley M.A."/>
            <person name="Stajich J.E."/>
            <person name="Spatafora J.W."/>
            <person name="Visel A."/>
            <person name="Grigoriev I.V."/>
        </authorList>
    </citation>
    <scope>NUCLEOTIDE SEQUENCE [LARGE SCALE GENOMIC DNA]</scope>
    <source>
        <strain evidence="3 4">NRRL 1336</strain>
    </source>
</reference>
<evidence type="ECO:0000313" key="3">
    <source>
        <dbReference type="EMBL" id="ORZ14229.1"/>
    </source>
</evidence>
<dbReference type="SUPFAM" id="SSF48350">
    <property type="entry name" value="GTPase activation domain, GAP"/>
    <property type="match status" value="1"/>
</dbReference>
<organism evidence="3 4">
    <name type="scientific">Absidia repens</name>
    <dbReference type="NCBI Taxonomy" id="90262"/>
    <lineage>
        <taxon>Eukaryota</taxon>
        <taxon>Fungi</taxon>
        <taxon>Fungi incertae sedis</taxon>
        <taxon>Mucoromycota</taxon>
        <taxon>Mucoromycotina</taxon>
        <taxon>Mucoromycetes</taxon>
        <taxon>Mucorales</taxon>
        <taxon>Cunninghamellaceae</taxon>
        <taxon>Absidia</taxon>
    </lineage>
</organism>
<dbReference type="AlphaFoldDB" id="A0A1X2ID52"/>
<dbReference type="InterPro" id="IPR008936">
    <property type="entry name" value="Rho_GTPase_activation_prot"/>
</dbReference>
<sequence length="496" mass="56586">MFYSFAFTAHLARLCMDDIIKRGLFERKILRKSVPNNVLFIKAFYHQVVTAEDLEHFSVHSVATLLQDALWGCKERILSKKIWRQINYETCTLEYLFTILPQQNYQLLTDIVHFLVNVMKHKRDNLMDAYHLGDAMGKVALGPADCDPILAEKAGHFLMRMIIEESKQQKRISVSHAYPNRISFRTTKPITTPTTTPTLTKTEAAKAKAKSYNRILQRRKIQQYDWTASDIGLKALHDGYPPSPPEKPYHSIFDTTLANDSKSELAYASPILFRILVNANQNATSAINNNNNNNSNYDGSTQHSFFDIDSISQGKSENGMSSNKNKEERVAHSLCHAFDDVQEWLTRYQQQYPRSHDAMTAKSSFRPLAKLNRSLTYLKTKNLQQQQQQQQQPQRMDDLPDPWYMGDSGISQDTLTLSRGGSTLYAKHTSTIPSISTLNHSDHVNKDSSISTMSGLNNTSSGISNNSKNRLLTMRQMITDQHKKLSLSIRRDPLVY</sequence>
<dbReference type="InterPro" id="IPR000198">
    <property type="entry name" value="RhoGAP_dom"/>
</dbReference>
<name>A0A1X2ID52_9FUNG</name>
<dbReference type="Gene3D" id="1.10.555.10">
    <property type="entry name" value="Rho GTPase activation protein"/>
    <property type="match status" value="1"/>
</dbReference>
<keyword evidence="4" id="KW-1185">Reference proteome</keyword>
<protein>
    <recommendedName>
        <fullName evidence="2">Rho-GAP domain-containing protein</fullName>
    </recommendedName>
</protein>
<dbReference type="OrthoDB" id="2360820at2759"/>
<dbReference type="GO" id="GO:0007165">
    <property type="term" value="P:signal transduction"/>
    <property type="evidence" value="ECO:0007669"/>
    <property type="project" value="InterPro"/>
</dbReference>
<gene>
    <name evidence="3" type="ORF">BCR42DRAFT_452793</name>
</gene>